<dbReference type="Proteomes" id="UP000265618">
    <property type="component" value="Unassembled WGS sequence"/>
</dbReference>
<dbReference type="AlphaFoldDB" id="A0A9K3DD22"/>
<organism evidence="4 5">
    <name type="scientific">Kipferlia bialata</name>
    <dbReference type="NCBI Taxonomy" id="797122"/>
    <lineage>
        <taxon>Eukaryota</taxon>
        <taxon>Metamonada</taxon>
        <taxon>Carpediemonas-like organisms</taxon>
        <taxon>Kipferlia</taxon>
    </lineage>
</organism>
<dbReference type="InterPro" id="IPR011009">
    <property type="entry name" value="Kinase-like_dom_sf"/>
</dbReference>
<keyword evidence="5" id="KW-1185">Reference proteome</keyword>
<dbReference type="PROSITE" id="PS00916">
    <property type="entry name" value="PI3_4_KINASE_2"/>
    <property type="match status" value="1"/>
</dbReference>
<comment type="caution">
    <text evidence="4">The sequence shown here is derived from an EMBL/GenBank/DDBJ whole genome shotgun (WGS) entry which is preliminary data.</text>
</comment>
<evidence type="ECO:0000256" key="1">
    <source>
        <dbReference type="ARBA" id="ARBA00022679"/>
    </source>
</evidence>
<dbReference type="PANTHER" id="PTHR37079:SF4">
    <property type="entry name" value="SERINE_THREONINE-PROTEIN KINASE ATM"/>
    <property type="match status" value="1"/>
</dbReference>
<dbReference type="EMBL" id="BDIP01008127">
    <property type="protein sequence ID" value="GIQ91673.1"/>
    <property type="molecule type" value="Genomic_DNA"/>
</dbReference>
<name>A0A9K3DD22_9EUKA</name>
<dbReference type="OrthoDB" id="381190at2759"/>
<dbReference type="InterPro" id="IPR036940">
    <property type="entry name" value="PI3/4_kinase_cat_sf"/>
</dbReference>
<dbReference type="GO" id="GO:0006974">
    <property type="term" value="P:DNA damage response"/>
    <property type="evidence" value="ECO:0007669"/>
    <property type="project" value="InterPro"/>
</dbReference>
<dbReference type="Gene3D" id="1.10.1070.11">
    <property type="entry name" value="Phosphatidylinositol 3-/4-kinase, catalytic domain"/>
    <property type="match status" value="1"/>
</dbReference>
<proteinExistence type="predicted"/>
<keyword evidence="1" id="KW-0808">Transferase</keyword>
<sequence length="86" mass="10066">MYIHVLKGLQMQGHQDRYTSEFKRILPRFPPVFRHFFLERFPSPRRYLTARQNYARSVAVSSVLGYVLGIGDRHADNILIDQTSGQ</sequence>
<gene>
    <name evidence="4" type="ORF">KIPB_015029</name>
</gene>
<evidence type="ECO:0000256" key="2">
    <source>
        <dbReference type="ARBA" id="ARBA00022777"/>
    </source>
</evidence>
<keyword evidence="2" id="KW-0418">Kinase</keyword>
<dbReference type="Pfam" id="PF00454">
    <property type="entry name" value="PI3_PI4_kinase"/>
    <property type="match status" value="1"/>
</dbReference>
<evidence type="ECO:0000313" key="4">
    <source>
        <dbReference type="EMBL" id="GIQ91673.1"/>
    </source>
</evidence>
<dbReference type="InterPro" id="IPR000403">
    <property type="entry name" value="PI3/4_kinase_cat_dom"/>
</dbReference>
<dbReference type="PROSITE" id="PS50290">
    <property type="entry name" value="PI3_4_KINASE_3"/>
    <property type="match status" value="1"/>
</dbReference>
<evidence type="ECO:0000313" key="5">
    <source>
        <dbReference type="Proteomes" id="UP000265618"/>
    </source>
</evidence>
<feature type="domain" description="PI3K/PI4K catalytic" evidence="3">
    <location>
        <begin position="1"/>
        <end position="86"/>
    </location>
</feature>
<accession>A0A9K3DD22</accession>
<dbReference type="InterPro" id="IPR038980">
    <property type="entry name" value="ATM_plant"/>
</dbReference>
<protein>
    <recommendedName>
        <fullName evidence="3">PI3K/PI4K catalytic domain-containing protein</fullName>
    </recommendedName>
</protein>
<evidence type="ECO:0000259" key="3">
    <source>
        <dbReference type="PROSITE" id="PS50290"/>
    </source>
</evidence>
<dbReference type="PANTHER" id="PTHR37079">
    <property type="entry name" value="SERINE/THREONINE-PROTEIN KINASE ATM"/>
    <property type="match status" value="1"/>
</dbReference>
<feature type="non-terminal residue" evidence="4">
    <location>
        <position position="1"/>
    </location>
</feature>
<dbReference type="SUPFAM" id="SSF56112">
    <property type="entry name" value="Protein kinase-like (PK-like)"/>
    <property type="match status" value="1"/>
</dbReference>
<dbReference type="GO" id="GO:0004674">
    <property type="term" value="F:protein serine/threonine kinase activity"/>
    <property type="evidence" value="ECO:0007669"/>
    <property type="project" value="InterPro"/>
</dbReference>
<dbReference type="InterPro" id="IPR018936">
    <property type="entry name" value="PI3/4_kinase_CS"/>
</dbReference>
<reference evidence="4 5" key="1">
    <citation type="journal article" date="2018" name="PLoS ONE">
        <title>The draft genome of Kipferlia bialata reveals reductive genome evolution in fornicate parasites.</title>
        <authorList>
            <person name="Tanifuji G."/>
            <person name="Takabayashi S."/>
            <person name="Kume K."/>
            <person name="Takagi M."/>
            <person name="Nakayama T."/>
            <person name="Kamikawa R."/>
            <person name="Inagaki Y."/>
            <person name="Hashimoto T."/>
        </authorList>
    </citation>
    <scope>NUCLEOTIDE SEQUENCE [LARGE SCALE GENOMIC DNA]</scope>
    <source>
        <strain evidence="4">NY0173</strain>
    </source>
</reference>